<keyword evidence="2" id="KW-1185">Reference proteome</keyword>
<evidence type="ECO:0000313" key="1">
    <source>
        <dbReference type="EMBL" id="SEB56840.1"/>
    </source>
</evidence>
<evidence type="ECO:0000313" key="2">
    <source>
        <dbReference type="Proteomes" id="UP000199183"/>
    </source>
</evidence>
<reference evidence="1 2" key="1">
    <citation type="submission" date="2016-10" db="EMBL/GenBank/DDBJ databases">
        <authorList>
            <person name="de Groot N.N."/>
        </authorList>
    </citation>
    <scope>NUCLEOTIDE SEQUENCE [LARGE SCALE GENOMIC DNA]</scope>
    <source>
        <strain evidence="1 2">DSM 21799</strain>
    </source>
</reference>
<protein>
    <recommendedName>
        <fullName evidence="3">D12 class N6 adenine-specific DNA methyltransferase</fullName>
    </recommendedName>
</protein>
<sequence length="444" mass="49032">MRTMQQTEASSWRPVQFLGNKLRVLDEVSKVVIRDREPGATVWDAFCGSTVVSQRLASQGMRVLATDKLVCSVTFARAMLSIGRGERADDLDALRAIGSLRMPADYELWAPYVEAEEVALTRGSAEDAIAVSRAVPLRWREASMSPAFRSVFDEVDRASMDGVHRPFASMTSTYAGTYFGVKQAIELDRLVGEVMRLFAHGKIQRWQADAGLTAVASAASAAVFSAGKHFAQPINANQQLTPFQARRLLQDRKIDVSELFLDALNQIEQSAERSGTHNAFELEAEHLSSDLLIEHDVSTVYADPPYTAQQYSRFYHVLDTLTLGVPANLQRKNGQITKGLYPVERFKSAFCSRRAAPIAFRNLAENAYDASARLVISYSESAPGSTGNSRSISLEELLQTVSGVYGACNVDVTTLDIRYRQFNQSSAAYASREDPEVLVVAEHR</sequence>
<dbReference type="Proteomes" id="UP000199183">
    <property type="component" value="Unassembled WGS sequence"/>
</dbReference>
<accession>A0A1H4KE60</accession>
<dbReference type="AlphaFoldDB" id="A0A1H4KE60"/>
<dbReference type="EMBL" id="FNRY01000001">
    <property type="protein sequence ID" value="SEB56840.1"/>
    <property type="molecule type" value="Genomic_DNA"/>
</dbReference>
<dbReference type="STRING" id="640635.SAMN04489806_1132"/>
<dbReference type="InterPro" id="IPR029063">
    <property type="entry name" value="SAM-dependent_MTases_sf"/>
</dbReference>
<evidence type="ECO:0008006" key="3">
    <source>
        <dbReference type="Google" id="ProtNLM"/>
    </source>
</evidence>
<name>A0A1H4KE60_9MICO</name>
<proteinExistence type="predicted"/>
<gene>
    <name evidence="1" type="ORF">SAMN04489806_1132</name>
</gene>
<organism evidence="1 2">
    <name type="scientific">Paramicrobacterium humi</name>
    <dbReference type="NCBI Taxonomy" id="640635"/>
    <lineage>
        <taxon>Bacteria</taxon>
        <taxon>Bacillati</taxon>
        <taxon>Actinomycetota</taxon>
        <taxon>Actinomycetes</taxon>
        <taxon>Micrococcales</taxon>
        <taxon>Microbacteriaceae</taxon>
        <taxon>Paramicrobacterium</taxon>
    </lineage>
</organism>
<dbReference type="SUPFAM" id="SSF53335">
    <property type="entry name" value="S-adenosyl-L-methionine-dependent methyltransferases"/>
    <property type="match status" value="1"/>
</dbReference>